<sequence>MGIIGWIVLGLIVGAIAKLIMPGKDPGGIIVTMLLGVVGAFLGGLLGQWIFGIGLNTFWSLQTWIVAIVGSLIVLGIYRVIVGRKAVKG</sequence>
<keyword evidence="3" id="KW-1003">Cell membrane</keyword>
<dbReference type="GO" id="GO:0005886">
    <property type="term" value="C:plasma membrane"/>
    <property type="evidence" value="ECO:0007669"/>
    <property type="project" value="UniProtKB-SubCell"/>
</dbReference>
<feature type="transmembrane region" description="Helical" evidence="7">
    <location>
        <begin position="6"/>
        <end position="21"/>
    </location>
</feature>
<feature type="transmembrane region" description="Helical" evidence="7">
    <location>
        <begin position="28"/>
        <end position="51"/>
    </location>
</feature>
<dbReference type="Pfam" id="PF04226">
    <property type="entry name" value="Transgly_assoc"/>
    <property type="match status" value="1"/>
</dbReference>
<dbReference type="PANTHER" id="PTHR33884:SF3">
    <property type="entry name" value="UPF0410 PROTEIN YMGE"/>
    <property type="match status" value="1"/>
</dbReference>
<evidence type="ECO:0000256" key="1">
    <source>
        <dbReference type="ARBA" id="ARBA00004651"/>
    </source>
</evidence>
<gene>
    <name evidence="8" type="ORF">E1181_23035</name>
</gene>
<accession>A0A4R4VHX5</accession>
<dbReference type="AlphaFoldDB" id="A0A4R4VHX5"/>
<proteinExistence type="inferred from homology"/>
<keyword evidence="9" id="KW-1185">Reference proteome</keyword>
<evidence type="ECO:0000313" key="9">
    <source>
        <dbReference type="Proteomes" id="UP000295674"/>
    </source>
</evidence>
<evidence type="ECO:0000256" key="2">
    <source>
        <dbReference type="ARBA" id="ARBA00011006"/>
    </source>
</evidence>
<organism evidence="8 9">
    <name type="scientific">Saccharopolyspora terrae</name>
    <dbReference type="NCBI Taxonomy" id="2530384"/>
    <lineage>
        <taxon>Bacteria</taxon>
        <taxon>Bacillati</taxon>
        <taxon>Actinomycetota</taxon>
        <taxon>Actinomycetes</taxon>
        <taxon>Pseudonocardiales</taxon>
        <taxon>Pseudonocardiaceae</taxon>
        <taxon>Saccharopolyspora</taxon>
    </lineage>
</organism>
<keyword evidence="4 7" id="KW-0812">Transmembrane</keyword>
<dbReference type="EMBL" id="SMKS01000050">
    <property type="protein sequence ID" value="TDD02343.1"/>
    <property type="molecule type" value="Genomic_DNA"/>
</dbReference>
<dbReference type="Proteomes" id="UP000295674">
    <property type="component" value="Unassembled WGS sequence"/>
</dbReference>
<dbReference type="InterPro" id="IPR007341">
    <property type="entry name" value="Transgly_assoc"/>
</dbReference>
<evidence type="ECO:0000313" key="8">
    <source>
        <dbReference type="EMBL" id="TDD02343.1"/>
    </source>
</evidence>
<dbReference type="RefSeq" id="WP_132677764.1">
    <property type="nucleotide sequence ID" value="NZ_SMKS01000050.1"/>
</dbReference>
<evidence type="ECO:0000256" key="4">
    <source>
        <dbReference type="ARBA" id="ARBA00022692"/>
    </source>
</evidence>
<dbReference type="PANTHER" id="PTHR33884">
    <property type="entry name" value="UPF0410 PROTEIN YMGE"/>
    <property type="match status" value="1"/>
</dbReference>
<evidence type="ECO:0000256" key="7">
    <source>
        <dbReference type="SAM" id="Phobius"/>
    </source>
</evidence>
<comment type="subcellular location">
    <subcellularLocation>
        <location evidence="1">Cell membrane</location>
        <topology evidence="1">Multi-pass membrane protein</topology>
    </subcellularLocation>
</comment>
<feature type="transmembrane region" description="Helical" evidence="7">
    <location>
        <begin position="63"/>
        <end position="82"/>
    </location>
</feature>
<evidence type="ECO:0000256" key="3">
    <source>
        <dbReference type="ARBA" id="ARBA00022475"/>
    </source>
</evidence>
<keyword evidence="5 7" id="KW-1133">Transmembrane helix</keyword>
<dbReference type="OrthoDB" id="9811343at2"/>
<protein>
    <submittedName>
        <fullName evidence="8">GlsB/YeaQ/YmgE family stress response membrane protein</fullName>
    </submittedName>
</protein>
<evidence type="ECO:0000256" key="6">
    <source>
        <dbReference type="ARBA" id="ARBA00023136"/>
    </source>
</evidence>
<reference evidence="8 9" key="1">
    <citation type="submission" date="2019-03" db="EMBL/GenBank/DDBJ databases">
        <title>Draft genome sequences of novel Actinobacteria.</title>
        <authorList>
            <person name="Sahin N."/>
            <person name="Ay H."/>
            <person name="Saygin H."/>
        </authorList>
    </citation>
    <scope>NUCLEOTIDE SEQUENCE [LARGE SCALE GENOMIC DNA]</scope>
    <source>
        <strain evidence="8 9">16K309</strain>
    </source>
</reference>
<keyword evidence="6 7" id="KW-0472">Membrane</keyword>
<name>A0A4R4VHX5_9PSEU</name>
<evidence type="ECO:0000256" key="5">
    <source>
        <dbReference type="ARBA" id="ARBA00022989"/>
    </source>
</evidence>
<comment type="similarity">
    <text evidence="2">Belongs to the UPF0410 family.</text>
</comment>
<comment type="caution">
    <text evidence="8">The sequence shown here is derived from an EMBL/GenBank/DDBJ whole genome shotgun (WGS) entry which is preliminary data.</text>
</comment>